<protein>
    <submittedName>
        <fullName evidence="2">Serine/threonine protein phosphatase PrpC</fullName>
    </submittedName>
</protein>
<dbReference type="SUPFAM" id="SSF81606">
    <property type="entry name" value="PP2C-like"/>
    <property type="match status" value="1"/>
</dbReference>
<keyword evidence="3" id="KW-1185">Reference proteome</keyword>
<dbReference type="GO" id="GO:0004722">
    <property type="term" value="F:protein serine/threonine phosphatase activity"/>
    <property type="evidence" value="ECO:0007669"/>
    <property type="project" value="InterPro"/>
</dbReference>
<dbReference type="Gene3D" id="3.60.40.10">
    <property type="entry name" value="PPM-type phosphatase domain"/>
    <property type="match status" value="1"/>
</dbReference>
<evidence type="ECO:0000313" key="2">
    <source>
        <dbReference type="EMBL" id="RKT55041.1"/>
    </source>
</evidence>
<evidence type="ECO:0000259" key="1">
    <source>
        <dbReference type="PROSITE" id="PS51746"/>
    </source>
</evidence>
<dbReference type="PANTHER" id="PTHR47992">
    <property type="entry name" value="PROTEIN PHOSPHATASE"/>
    <property type="match status" value="1"/>
</dbReference>
<dbReference type="OrthoDB" id="9801841at2"/>
<evidence type="ECO:0000313" key="3">
    <source>
        <dbReference type="Proteomes" id="UP000282084"/>
    </source>
</evidence>
<dbReference type="Proteomes" id="UP000282084">
    <property type="component" value="Unassembled WGS sequence"/>
</dbReference>
<accession>A0A495W020</accession>
<gene>
    <name evidence="2" type="ORF">C8E97_3697</name>
</gene>
<dbReference type="InterPro" id="IPR036457">
    <property type="entry name" value="PPM-type-like_dom_sf"/>
</dbReference>
<organism evidence="2 3">
    <name type="scientific">Saccharothrix australiensis</name>
    <dbReference type="NCBI Taxonomy" id="2072"/>
    <lineage>
        <taxon>Bacteria</taxon>
        <taxon>Bacillati</taxon>
        <taxon>Actinomycetota</taxon>
        <taxon>Actinomycetes</taxon>
        <taxon>Pseudonocardiales</taxon>
        <taxon>Pseudonocardiaceae</taxon>
        <taxon>Saccharothrix</taxon>
    </lineage>
</organism>
<dbReference type="RefSeq" id="WP_121006821.1">
    <property type="nucleotide sequence ID" value="NZ_RBXO01000001.1"/>
</dbReference>
<sequence>MESCPECSAAVSPQDRFCERCGRNLRVRRTPVGGPGAAERDRVEFVLPGLAGVSDRGRRRRRNEDSMAFGRVRGRGVAAVVCDGVASSERAEEASQVAVDTALDVLLTAVRSGADPEEATGAAALSADAAVGRLARAGAEEVAPSCTFVSALVTDEAATVGWVGDSRAYLVGGSGAARLTTDDTWAAQLVAEGVLTEAEALTDRRAHVLSRWLGADSALDAPQAVTFRVETPGLLVLCSDGLWNYVPEPEDLFAVVPQGVTPVEVARELVEVALEAGGHDNITVVVIQLRGGQGA</sequence>
<dbReference type="SMART" id="SM00331">
    <property type="entry name" value="PP2C_SIG"/>
    <property type="match status" value="1"/>
</dbReference>
<dbReference type="InterPro" id="IPR015655">
    <property type="entry name" value="PP2C"/>
</dbReference>
<dbReference type="AlphaFoldDB" id="A0A495W020"/>
<dbReference type="SMART" id="SM00332">
    <property type="entry name" value="PP2Cc"/>
    <property type="match status" value="1"/>
</dbReference>
<proteinExistence type="predicted"/>
<dbReference type="Pfam" id="PF13672">
    <property type="entry name" value="PP2C_2"/>
    <property type="match status" value="1"/>
</dbReference>
<feature type="domain" description="PPM-type phosphatase" evidence="1">
    <location>
        <begin position="49"/>
        <end position="289"/>
    </location>
</feature>
<comment type="caution">
    <text evidence="2">The sequence shown here is derived from an EMBL/GenBank/DDBJ whole genome shotgun (WGS) entry which is preliminary data.</text>
</comment>
<reference evidence="2 3" key="1">
    <citation type="submission" date="2018-10" db="EMBL/GenBank/DDBJ databases">
        <title>Sequencing the genomes of 1000 actinobacteria strains.</title>
        <authorList>
            <person name="Klenk H.-P."/>
        </authorList>
    </citation>
    <scope>NUCLEOTIDE SEQUENCE [LARGE SCALE GENOMIC DNA]</scope>
    <source>
        <strain evidence="2 3">DSM 43800</strain>
    </source>
</reference>
<dbReference type="EMBL" id="RBXO01000001">
    <property type="protein sequence ID" value="RKT55041.1"/>
    <property type="molecule type" value="Genomic_DNA"/>
</dbReference>
<dbReference type="CDD" id="cd00143">
    <property type="entry name" value="PP2Cc"/>
    <property type="match status" value="1"/>
</dbReference>
<dbReference type="InterPro" id="IPR001932">
    <property type="entry name" value="PPM-type_phosphatase-like_dom"/>
</dbReference>
<name>A0A495W020_9PSEU</name>
<dbReference type="PROSITE" id="PS51746">
    <property type="entry name" value="PPM_2"/>
    <property type="match status" value="1"/>
</dbReference>